<dbReference type="InterPro" id="IPR023606">
    <property type="entry name" value="CoA-Trfase_III_dom_1_sf"/>
</dbReference>
<proteinExistence type="predicted"/>
<keyword evidence="2" id="KW-1185">Reference proteome</keyword>
<dbReference type="AlphaFoldDB" id="A0A0B4XN47"/>
<evidence type="ECO:0000313" key="1">
    <source>
        <dbReference type="EMBL" id="AJD47737.1"/>
    </source>
</evidence>
<dbReference type="Gene3D" id="3.30.1540.10">
    <property type="entry name" value="formyl-coa transferase, domain 3"/>
    <property type="match status" value="1"/>
</dbReference>
<dbReference type="OrthoDB" id="9058532at2"/>
<dbReference type="Pfam" id="PF02515">
    <property type="entry name" value="CoA_transf_3"/>
    <property type="match status" value="1"/>
</dbReference>
<gene>
    <name evidence="1" type="ORF">S7S_06605</name>
</gene>
<dbReference type="STRING" id="391936.S7S_06605"/>
<dbReference type="InterPro" id="IPR050509">
    <property type="entry name" value="CoA-transferase_III"/>
</dbReference>
<name>A0A0B4XN47_9GAMM</name>
<dbReference type="RefSeq" id="WP_008738966.1">
    <property type="nucleotide sequence ID" value="NZ_CP004387.1"/>
</dbReference>
<dbReference type="GO" id="GO:0016740">
    <property type="term" value="F:transferase activity"/>
    <property type="evidence" value="ECO:0007669"/>
    <property type="project" value="UniProtKB-KW"/>
</dbReference>
<evidence type="ECO:0000313" key="2">
    <source>
        <dbReference type="Proteomes" id="UP000006764"/>
    </source>
</evidence>
<dbReference type="InterPro" id="IPR003673">
    <property type="entry name" value="CoA-Trfase_fam_III"/>
</dbReference>
<reference evidence="1 2" key="1">
    <citation type="journal article" date="2012" name="J. Bacteriol.">
        <title>Genome sequence of an alkane-degrading bacterium, Alcanivorax pacificus type strain W11-5, isolated from deep sea sediment.</title>
        <authorList>
            <person name="Lai Q."/>
            <person name="Shao Z."/>
        </authorList>
    </citation>
    <scope>NUCLEOTIDE SEQUENCE [LARGE SCALE GENOMIC DNA]</scope>
    <source>
        <strain evidence="1 2">W11-5</strain>
    </source>
</reference>
<dbReference type="Proteomes" id="UP000006764">
    <property type="component" value="Chromosome"/>
</dbReference>
<accession>A0A0B4XN47</accession>
<dbReference type="KEGG" id="apac:S7S_06605"/>
<dbReference type="SUPFAM" id="SSF89796">
    <property type="entry name" value="CoA-transferase family III (CaiB/BaiF)"/>
    <property type="match status" value="1"/>
</dbReference>
<dbReference type="HOGENOM" id="CLU_033975_5_0_6"/>
<dbReference type="Gene3D" id="3.40.50.10540">
    <property type="entry name" value="Crotonobetainyl-coa:carnitine coa-transferase, domain 1"/>
    <property type="match status" value="2"/>
</dbReference>
<sequence length="387" mass="42500">MNDTSPLRGVRVLDLTRLLPGPVCSLHLADLGADVIKIEDTGAGDYVPPILRAIINRNKRGIRIDLKQQSGLEVFLRLVRSADIVIEGFRPGVADRLGISYDVLSKLNPKLVYCSISGYGQTGPYRDAPGHDLNYCGFTGVADQIGFDAQSPALSNVPLADLMGGTLTALMGIQAALFDAQRSGRGRYVDMSISDGVLAHAVMPLATLGTHGHTYPAGGDTLSGGLPCYGLYRTRDGRFMAVGALERKFWDRFCDLIERPDLKDKHRSHDKAVNRAVHAELTGLFASQEQEYWAERFKDNDCCVTPVLKLEEALQHEQFRARDMVLETEHPTYGPVTQAACPVRMSQFRFSLRRHAPLPGEHTREVLKEAGLSDADIDDLSSTRAVV</sequence>
<protein>
    <submittedName>
        <fullName evidence="1">CoA-transferase</fullName>
    </submittedName>
</protein>
<keyword evidence="1" id="KW-0808">Transferase</keyword>
<dbReference type="InterPro" id="IPR044855">
    <property type="entry name" value="CoA-Trfase_III_dom3_sf"/>
</dbReference>
<organism evidence="1 2">
    <name type="scientific">Isoalcanivorax pacificus W11-5</name>
    <dbReference type="NCBI Taxonomy" id="391936"/>
    <lineage>
        <taxon>Bacteria</taxon>
        <taxon>Pseudomonadati</taxon>
        <taxon>Pseudomonadota</taxon>
        <taxon>Gammaproteobacteria</taxon>
        <taxon>Oceanospirillales</taxon>
        <taxon>Alcanivoracaceae</taxon>
        <taxon>Isoalcanivorax</taxon>
    </lineage>
</organism>
<dbReference type="PANTHER" id="PTHR48228">
    <property type="entry name" value="SUCCINYL-COA--D-CITRAMALATE COA-TRANSFERASE"/>
    <property type="match status" value="1"/>
</dbReference>
<dbReference type="EMBL" id="CP004387">
    <property type="protein sequence ID" value="AJD47737.1"/>
    <property type="molecule type" value="Genomic_DNA"/>
</dbReference>
<dbReference type="PANTHER" id="PTHR48228:SF5">
    <property type="entry name" value="ALPHA-METHYLACYL-COA RACEMASE"/>
    <property type="match status" value="1"/>
</dbReference>